<comment type="caution">
    <text evidence="1">The sequence shown here is derived from an EMBL/GenBank/DDBJ whole genome shotgun (WGS) entry which is preliminary data.</text>
</comment>
<reference evidence="1" key="1">
    <citation type="submission" date="2020-10" db="EMBL/GenBank/DDBJ databases">
        <authorList>
            <person name="Muller C M."/>
        </authorList>
    </citation>
    <scope>NUCLEOTIDE SEQUENCE</scope>
    <source>
        <strain evidence="1">THUN-12</strain>
    </source>
</reference>
<proteinExistence type="predicted"/>
<dbReference type="Proteomes" id="UP000683417">
    <property type="component" value="Unassembled WGS sequence"/>
</dbReference>
<dbReference type="AlphaFoldDB" id="A0A9W4GF67"/>
<organism evidence="1 2">
    <name type="scientific">Blumeria graminis f. sp. triticale</name>
    <dbReference type="NCBI Taxonomy" id="1689686"/>
    <lineage>
        <taxon>Eukaryota</taxon>
        <taxon>Fungi</taxon>
        <taxon>Dikarya</taxon>
        <taxon>Ascomycota</taxon>
        <taxon>Pezizomycotina</taxon>
        <taxon>Leotiomycetes</taxon>
        <taxon>Erysiphales</taxon>
        <taxon>Erysiphaceae</taxon>
        <taxon>Blumeria</taxon>
    </lineage>
</organism>
<gene>
    <name evidence="1" type="ORF">BGTH12_LOCUS4615</name>
</gene>
<evidence type="ECO:0000313" key="2">
    <source>
        <dbReference type="Proteomes" id="UP000683417"/>
    </source>
</evidence>
<accession>A0A9W4GF67</accession>
<evidence type="ECO:0000313" key="1">
    <source>
        <dbReference type="EMBL" id="CAD6503257.1"/>
    </source>
</evidence>
<protein>
    <submittedName>
        <fullName evidence="1">BgTH12-02924</fullName>
    </submittedName>
</protein>
<dbReference type="EMBL" id="CAJHIT010000007">
    <property type="protein sequence ID" value="CAD6503257.1"/>
    <property type="molecule type" value="Genomic_DNA"/>
</dbReference>
<sequence>MSFPDAKLSYCRIYSSGKLVFSMSCSLSAGLVPLTNKYSFIHSIR</sequence>
<name>A0A9W4GF67_BLUGR</name>